<evidence type="ECO:0000313" key="1">
    <source>
        <dbReference type="EMBL" id="CAA9340599.1"/>
    </source>
</evidence>
<proteinExistence type="predicted"/>
<protein>
    <submittedName>
        <fullName evidence="1">Uncharacterized protein</fullName>
    </submittedName>
</protein>
<feature type="non-terminal residue" evidence="1">
    <location>
        <position position="1"/>
    </location>
</feature>
<sequence>GQRAARSAIAVHACRGRRAGGPVPWTLARPLHRSRPHLQELPVRL</sequence>
<reference evidence="1" key="1">
    <citation type="submission" date="2020-02" db="EMBL/GenBank/DDBJ databases">
        <authorList>
            <person name="Meier V. D."/>
        </authorList>
    </citation>
    <scope>NUCLEOTIDE SEQUENCE</scope>
    <source>
        <strain evidence="1">AVDCRST_MAG40</strain>
    </source>
</reference>
<dbReference type="EMBL" id="CADCTX010000686">
    <property type="protein sequence ID" value="CAA9340599.1"/>
    <property type="molecule type" value="Genomic_DNA"/>
</dbReference>
<name>A0A6J4LRI6_9BACT</name>
<accession>A0A6J4LRI6</accession>
<gene>
    <name evidence="1" type="ORF">AVDCRST_MAG40-2380</name>
</gene>
<organism evidence="1">
    <name type="scientific">uncultured Gemmatimonadaceae bacterium</name>
    <dbReference type="NCBI Taxonomy" id="246130"/>
    <lineage>
        <taxon>Bacteria</taxon>
        <taxon>Pseudomonadati</taxon>
        <taxon>Gemmatimonadota</taxon>
        <taxon>Gemmatimonadia</taxon>
        <taxon>Gemmatimonadales</taxon>
        <taxon>Gemmatimonadaceae</taxon>
        <taxon>environmental samples</taxon>
    </lineage>
</organism>
<feature type="non-terminal residue" evidence="1">
    <location>
        <position position="45"/>
    </location>
</feature>
<dbReference type="AlphaFoldDB" id="A0A6J4LRI6"/>